<dbReference type="Pfam" id="PF02441">
    <property type="entry name" value="Flavoprotein"/>
    <property type="match status" value="1"/>
</dbReference>
<gene>
    <name evidence="5" type="primary">ubiX</name>
    <name evidence="7" type="ORF">MBEHAL_1905</name>
</gene>
<keyword evidence="1 5" id="KW-0637">Prenyltransferase</keyword>
<evidence type="ECO:0000256" key="2">
    <source>
        <dbReference type="ARBA" id="ARBA00022630"/>
    </source>
</evidence>
<comment type="caution">
    <text evidence="5">Lacks conserved residue(s) required for the propagation of feature annotation.</text>
</comment>
<dbReference type="InterPro" id="IPR004507">
    <property type="entry name" value="UbiX-like"/>
</dbReference>
<dbReference type="SUPFAM" id="SSF52507">
    <property type="entry name" value="Homo-oligomeric flavin-containing Cys decarboxylases, HFCD"/>
    <property type="match status" value="1"/>
</dbReference>
<comment type="caution">
    <text evidence="7">The sequence shown here is derived from an EMBL/GenBank/DDBJ whole genome shotgun (WGS) entry which is preliminary data.</text>
</comment>
<feature type="binding site" evidence="5">
    <location>
        <begin position="80"/>
        <end position="83"/>
    </location>
    <ligand>
        <name>FMN</name>
        <dbReference type="ChEBI" id="CHEBI:58210"/>
    </ligand>
</feature>
<dbReference type="EMBL" id="BATA01000050">
    <property type="protein sequence ID" value="GAD53145.1"/>
    <property type="molecule type" value="Genomic_DNA"/>
</dbReference>
<evidence type="ECO:0000259" key="6">
    <source>
        <dbReference type="Pfam" id="PF02441"/>
    </source>
</evidence>
<feature type="domain" description="Flavoprotein" evidence="6">
    <location>
        <begin position="1"/>
        <end position="156"/>
    </location>
</feature>
<dbReference type="EC" id="2.5.1.129" evidence="5"/>
<accession>U2YVT6</accession>
<dbReference type="GO" id="GO:0106141">
    <property type="term" value="F:flavin prenyltransferase activity"/>
    <property type="evidence" value="ECO:0007669"/>
    <property type="project" value="UniProtKB-EC"/>
</dbReference>
<dbReference type="InterPro" id="IPR003382">
    <property type="entry name" value="Flavoprotein"/>
</dbReference>
<evidence type="ECO:0000256" key="5">
    <source>
        <dbReference type="HAMAP-Rule" id="MF_01984"/>
    </source>
</evidence>
<comment type="function">
    <text evidence="5">Flavin prenyltransferase that catalyzes the synthesis of the prenylated FMN cofactor (prenyl-FMN) for 4-hydroxy-3-polyprenylbenzoic acid decarboxylase UbiD. The prenyltransferase is metal-independent and links a dimethylallyl moiety from dimethylallyl monophosphate (DMAP) to the flavin N5 and C6 atoms of FMN.</text>
</comment>
<feature type="binding site" evidence="5">
    <location>
        <position position="145"/>
    </location>
    <ligand>
        <name>dimethylallyl phosphate</name>
        <dbReference type="ChEBI" id="CHEBI:88052"/>
    </ligand>
</feature>
<comment type="similarity">
    <text evidence="5">Belongs to the UbiX/PAD1 family.</text>
</comment>
<proteinExistence type="inferred from homology"/>
<keyword evidence="4 5" id="KW-0808">Transferase</keyword>
<name>U2YVT6_9EURY</name>
<feature type="binding site" evidence="5">
    <location>
        <position position="29"/>
    </location>
    <ligand>
        <name>FMN</name>
        <dbReference type="ChEBI" id="CHEBI:58210"/>
    </ligand>
</feature>
<feature type="binding site" evidence="5">
    <location>
        <position position="161"/>
    </location>
    <ligand>
        <name>dimethylallyl phosphate</name>
        <dbReference type="ChEBI" id="CHEBI:88052"/>
    </ligand>
</feature>
<keyword evidence="8" id="KW-1185">Reference proteome</keyword>
<evidence type="ECO:0000313" key="7">
    <source>
        <dbReference type="EMBL" id="GAD53145.1"/>
    </source>
</evidence>
<evidence type="ECO:0000313" key="8">
    <source>
        <dbReference type="Proteomes" id="UP000016986"/>
    </source>
</evidence>
<keyword evidence="7" id="KW-0456">Lyase</keyword>
<dbReference type="GO" id="GO:0016829">
    <property type="term" value="F:lyase activity"/>
    <property type="evidence" value="ECO:0007669"/>
    <property type="project" value="UniProtKB-KW"/>
</dbReference>
<reference evidence="7 8" key="1">
    <citation type="submission" date="2013-09" db="EMBL/GenBank/DDBJ databases">
        <title>Whole genome sequencing of Halarchaeum acidiphilum strain MH1-52-1.</title>
        <authorList>
            <person name="Shimane Y."/>
            <person name="Minegishi H."/>
            <person name="Nishi S."/>
            <person name="Echigo A."/>
            <person name="Shuto A."/>
            <person name="Konishi M."/>
            <person name="Ito T."/>
            <person name="Ohkuma M."/>
            <person name="Ohta Y."/>
            <person name="Nagano Y."/>
            <person name="Tsubouchi T."/>
            <person name="Mori K."/>
            <person name="Usui K."/>
            <person name="Kamekura M."/>
            <person name="Usami R."/>
            <person name="Takaki Y."/>
            <person name="Hatada Y."/>
        </authorList>
    </citation>
    <scope>NUCLEOTIDE SEQUENCE [LARGE SCALE GENOMIC DNA]</scope>
    <source>
        <strain evidence="7 8">JCM 16109</strain>
    </source>
</reference>
<dbReference type="HAMAP" id="MF_01984">
    <property type="entry name" value="ubiX_pad"/>
    <property type="match status" value="1"/>
</dbReference>
<dbReference type="NCBIfam" id="NF004685">
    <property type="entry name" value="PRK06029.1"/>
    <property type="match status" value="1"/>
</dbReference>
<keyword evidence="3 5" id="KW-0288">FMN</keyword>
<evidence type="ECO:0000256" key="4">
    <source>
        <dbReference type="ARBA" id="ARBA00022679"/>
    </source>
</evidence>
<dbReference type="InterPro" id="IPR036551">
    <property type="entry name" value="Flavin_trans-like"/>
</dbReference>
<dbReference type="AlphaFoldDB" id="U2YVT6"/>
<protein>
    <recommendedName>
        <fullName evidence="5">Flavin prenyltransferase UbiX</fullName>
        <ecNumber evidence="5">2.5.1.129</ecNumber>
    </recommendedName>
</protein>
<dbReference type="Gene3D" id="3.40.50.1950">
    <property type="entry name" value="Flavin prenyltransferase-like"/>
    <property type="match status" value="1"/>
</dbReference>
<evidence type="ECO:0000256" key="3">
    <source>
        <dbReference type="ARBA" id="ARBA00022643"/>
    </source>
</evidence>
<evidence type="ECO:0000256" key="1">
    <source>
        <dbReference type="ARBA" id="ARBA00022602"/>
    </source>
</evidence>
<sequence length="184" mass="19496">MTGATGQLYGIRLLELLAAQDIETHLVLSDSAQITIRQETDYDTADITGLADVVHSNENIGASPASGSFETAGMVVAPCSMKTLSNVAHGDAGNLIVRAADVALKERRPLVLLPRETPLNRIHLENMLSVTDAGGIVMPPLPSFYNEPESIDEMVTDTASRALSYFDGIDVSAEEWAGLGPSSA</sequence>
<dbReference type="eggNOG" id="arCOG01703">
    <property type="taxonomic scope" value="Archaea"/>
</dbReference>
<dbReference type="Proteomes" id="UP000016986">
    <property type="component" value="Unassembled WGS sequence"/>
</dbReference>
<organism evidence="7 8">
    <name type="scientific">Halarchaeum acidiphilum MH1-52-1</name>
    <dbReference type="NCBI Taxonomy" id="1261545"/>
    <lineage>
        <taxon>Archaea</taxon>
        <taxon>Methanobacteriati</taxon>
        <taxon>Methanobacteriota</taxon>
        <taxon>Stenosarchaea group</taxon>
        <taxon>Halobacteria</taxon>
        <taxon>Halobacteriales</taxon>
        <taxon>Halobacteriaceae</taxon>
    </lineage>
</organism>
<dbReference type="NCBIfam" id="TIGR00421">
    <property type="entry name" value="ubiX_pad"/>
    <property type="match status" value="1"/>
</dbReference>
<keyword evidence="2 5" id="KW-0285">Flavoprotein</keyword>
<feature type="binding site" evidence="5">
    <location>
        <position position="115"/>
    </location>
    <ligand>
        <name>FMN</name>
        <dbReference type="ChEBI" id="CHEBI:58210"/>
    </ligand>
</feature>
<feature type="binding site" evidence="5">
    <location>
        <begin position="3"/>
        <end position="5"/>
    </location>
    <ligand>
        <name>FMN</name>
        <dbReference type="ChEBI" id="CHEBI:58210"/>
    </ligand>
</feature>
<comment type="catalytic activity">
    <reaction evidence="5">
        <text>dimethylallyl phosphate + FMNH2 = prenylated FMNH2 + phosphate</text>
        <dbReference type="Rhea" id="RHEA:37743"/>
        <dbReference type="ChEBI" id="CHEBI:43474"/>
        <dbReference type="ChEBI" id="CHEBI:57618"/>
        <dbReference type="ChEBI" id="CHEBI:87467"/>
        <dbReference type="ChEBI" id="CHEBI:88052"/>
        <dbReference type="EC" id="2.5.1.129"/>
    </reaction>
</comment>